<keyword evidence="2" id="KW-1185">Reference proteome</keyword>
<reference evidence="2" key="1">
    <citation type="journal article" date="2022" name="Mol. Ecol. Resour.">
        <title>The genomes of chicory, endive, great burdock and yacon provide insights into Asteraceae palaeo-polyploidization history and plant inulin production.</title>
        <authorList>
            <person name="Fan W."/>
            <person name="Wang S."/>
            <person name="Wang H."/>
            <person name="Wang A."/>
            <person name="Jiang F."/>
            <person name="Liu H."/>
            <person name="Zhao H."/>
            <person name="Xu D."/>
            <person name="Zhang Y."/>
        </authorList>
    </citation>
    <scope>NUCLEOTIDE SEQUENCE [LARGE SCALE GENOMIC DNA]</scope>
    <source>
        <strain evidence="2">cv. Yunnan</strain>
    </source>
</reference>
<dbReference type="Proteomes" id="UP001056120">
    <property type="component" value="Linkage Group LG08"/>
</dbReference>
<accession>A0ACB9IPY0</accession>
<gene>
    <name evidence="1" type="ORF">L1987_25537</name>
</gene>
<name>A0ACB9IPY0_9ASTR</name>
<organism evidence="1 2">
    <name type="scientific">Smallanthus sonchifolius</name>
    <dbReference type="NCBI Taxonomy" id="185202"/>
    <lineage>
        <taxon>Eukaryota</taxon>
        <taxon>Viridiplantae</taxon>
        <taxon>Streptophyta</taxon>
        <taxon>Embryophyta</taxon>
        <taxon>Tracheophyta</taxon>
        <taxon>Spermatophyta</taxon>
        <taxon>Magnoliopsida</taxon>
        <taxon>eudicotyledons</taxon>
        <taxon>Gunneridae</taxon>
        <taxon>Pentapetalae</taxon>
        <taxon>asterids</taxon>
        <taxon>campanulids</taxon>
        <taxon>Asterales</taxon>
        <taxon>Asteraceae</taxon>
        <taxon>Asteroideae</taxon>
        <taxon>Heliantheae alliance</taxon>
        <taxon>Millerieae</taxon>
        <taxon>Smallanthus</taxon>
    </lineage>
</organism>
<sequence>MEEFSKVSGLKPNFNKSTLFLGNVRSKEIATNVLKTEANRELLHSILSMNSCNIRKFSAKVNDHGVVTVDEDMVDTGNGDLDTNLIQSGAQKASYAKMLNRENNTIHEEKIQYNPPLVNSEGIKVDVIDPRYGKGRRNGPRQVGHGARNSHSSNNYPNGSRNNREGASTDNGNKRVNNASTSMKNRNIVINGQSNHGNDLDNNTGGVDSNINTLYEEKNMNSRWIKKQERSLNKEYSNMVTQEQRFEAKKYVLDQLVPLESTKSEWPKPQINYFRQLCSLYDFGPRYRAVNREVDKDPPENNLDMGSDRDNREEVESETDATTKMMNIDGPPVVTSITTTMNPMFFDGPNQPGVSII</sequence>
<dbReference type="EMBL" id="CM042025">
    <property type="protein sequence ID" value="KAI3809560.1"/>
    <property type="molecule type" value="Genomic_DNA"/>
</dbReference>
<evidence type="ECO:0000313" key="2">
    <source>
        <dbReference type="Proteomes" id="UP001056120"/>
    </source>
</evidence>
<protein>
    <submittedName>
        <fullName evidence="1">Uncharacterized protein</fullName>
    </submittedName>
</protein>
<proteinExistence type="predicted"/>
<comment type="caution">
    <text evidence="1">The sequence shown here is derived from an EMBL/GenBank/DDBJ whole genome shotgun (WGS) entry which is preliminary data.</text>
</comment>
<reference evidence="1 2" key="2">
    <citation type="journal article" date="2022" name="Mol. Ecol. Resour.">
        <title>The genomes of chicory, endive, great burdock and yacon provide insights into Asteraceae paleo-polyploidization history and plant inulin production.</title>
        <authorList>
            <person name="Fan W."/>
            <person name="Wang S."/>
            <person name="Wang H."/>
            <person name="Wang A."/>
            <person name="Jiang F."/>
            <person name="Liu H."/>
            <person name="Zhao H."/>
            <person name="Xu D."/>
            <person name="Zhang Y."/>
        </authorList>
    </citation>
    <scope>NUCLEOTIDE SEQUENCE [LARGE SCALE GENOMIC DNA]</scope>
    <source>
        <strain evidence="2">cv. Yunnan</strain>
        <tissue evidence="1">Leaves</tissue>
    </source>
</reference>
<evidence type="ECO:0000313" key="1">
    <source>
        <dbReference type="EMBL" id="KAI3809560.1"/>
    </source>
</evidence>